<dbReference type="Proteomes" id="UP000118435">
    <property type="component" value="Segment"/>
</dbReference>
<evidence type="ECO:0000313" key="2">
    <source>
        <dbReference type="EMBL" id="AKT72781.1"/>
    </source>
</evidence>
<evidence type="ECO:0000256" key="1">
    <source>
        <dbReference type="SAM" id="Phobius"/>
    </source>
</evidence>
<organism evidence="2 3">
    <name type="scientific">Cynomolgus macaque cytomegalovirus strain Mauritius</name>
    <dbReference type="NCBI Taxonomy" id="1690255"/>
    <lineage>
        <taxon>Viruses</taxon>
        <taxon>Duplodnaviria</taxon>
        <taxon>Heunggongvirae</taxon>
        <taxon>Peploviricota</taxon>
        <taxon>Herviviricetes</taxon>
        <taxon>Herpesvirales</taxon>
        <taxon>Orthoherpesviridae</taxon>
        <taxon>Betaherpesvirinae</taxon>
        <taxon>Cytomegalovirus</taxon>
        <taxon>Cytomegalovirus macacinebeta3</taxon>
    </lineage>
</organism>
<feature type="transmembrane region" description="Helical" evidence="1">
    <location>
        <begin position="26"/>
        <end position="50"/>
    </location>
</feature>
<keyword evidence="1" id="KW-0812">Transmembrane</keyword>
<keyword evidence="1" id="KW-1133">Transmembrane helix</keyword>
<name>A0A0K1H028_9BETA</name>
<reference evidence="2 3" key="1">
    <citation type="journal article" date="2016" name="BMC Genomics">
        <title>A novel strain of cynomolgus macaque cytomegalovirus: implications for host-virus co-evolution.</title>
        <authorList>
            <person name="Russell J.N."/>
            <person name="Marsh A.K."/>
            <person name="Willer D.O."/>
            <person name="Ambagala A.P."/>
            <person name="Dzamba M."/>
            <person name="Chan J.K."/>
            <person name="Pilon R."/>
            <person name="Fournier J."/>
            <person name="Brudno M."/>
            <person name="Antony J.M."/>
            <person name="Sandstrom P."/>
            <person name="Evans B.J."/>
            <person name="MacDonald K.S."/>
        </authorList>
    </citation>
    <scope>NUCLEOTIDE SEQUENCE [LARGE SCALE GENOMIC DNA]</scope>
    <source>
        <strain evidence="2">Mauritius</strain>
    </source>
</reference>
<accession>A0A0K1H028</accession>
<keyword evidence="1" id="KW-0472">Membrane</keyword>
<sequence length="176" mass="19975">MTTSSYRNMNATSPGNTNSAGSVLDMWPLGVLVCGAGGMTSLVGLIYLIYDWPFTCRLCYEVCCDCGPWCRCRHDCSHCCQKDRYEVRRRSHWSRRHQEDEANQRVEWEVVNTWDPSTNNNQDDKTEVQVAPPRPTVLCGPVCATTEKVFVETELTSSAVYTPQVHKYRAVLVSEL</sequence>
<evidence type="ECO:0008006" key="4">
    <source>
        <dbReference type="Google" id="ProtNLM"/>
    </source>
</evidence>
<gene>
    <name evidence="2" type="primary">CyO19 (Cy196)</name>
</gene>
<evidence type="ECO:0000313" key="3">
    <source>
        <dbReference type="Proteomes" id="UP000118435"/>
    </source>
</evidence>
<dbReference type="EMBL" id="KP796148">
    <property type="protein sequence ID" value="AKT72781.1"/>
    <property type="molecule type" value="Genomic_DNA"/>
</dbReference>
<protein>
    <recommendedName>
        <fullName evidence="4">Rh172</fullName>
    </recommendedName>
</protein>
<proteinExistence type="predicted"/>